<comment type="caution">
    <text evidence="1">The sequence shown here is derived from an EMBL/GenBank/DDBJ whole genome shotgun (WGS) entry which is preliminary data.</text>
</comment>
<accession>A0ACC0EKN6</accession>
<protein>
    <submittedName>
        <fullName evidence="1">Uncharacterized protein</fullName>
    </submittedName>
</protein>
<keyword evidence="2" id="KW-1185">Reference proteome</keyword>
<name>A0ACC0EKN6_9BASI</name>
<reference evidence="1 2" key="3">
    <citation type="journal article" date="2022" name="Microbiol. Spectr.">
        <title>Folding features and dynamics of 3D genome architecture in plant fungal pathogens.</title>
        <authorList>
            <person name="Xia C."/>
        </authorList>
    </citation>
    <scope>NUCLEOTIDE SEQUENCE [LARGE SCALE GENOMIC DNA]</scope>
    <source>
        <strain evidence="1 2">93-210</strain>
    </source>
</reference>
<reference evidence="2" key="2">
    <citation type="journal article" date="2018" name="Mol. Plant Microbe Interact.">
        <title>Genome sequence resources for the wheat stripe rust pathogen (Puccinia striiformis f. sp. tritici) and the barley stripe rust pathogen (Puccinia striiformis f. sp. hordei).</title>
        <authorList>
            <person name="Xia C."/>
            <person name="Wang M."/>
            <person name="Yin C."/>
            <person name="Cornejo O.E."/>
            <person name="Hulbert S.H."/>
            <person name="Chen X."/>
        </authorList>
    </citation>
    <scope>NUCLEOTIDE SEQUENCE [LARGE SCALE GENOMIC DNA]</scope>
    <source>
        <strain evidence="2">93-210</strain>
    </source>
</reference>
<dbReference type="Proteomes" id="UP001060170">
    <property type="component" value="Chromosome 5"/>
</dbReference>
<evidence type="ECO:0000313" key="1">
    <source>
        <dbReference type="EMBL" id="KAI7955188.1"/>
    </source>
</evidence>
<reference evidence="2" key="1">
    <citation type="journal article" date="2018" name="BMC Genomics">
        <title>Genomic insights into host adaptation between the wheat stripe rust pathogen (Puccinia striiformis f. sp. tritici) and the barley stripe rust pathogen (Puccinia striiformis f. sp. hordei).</title>
        <authorList>
            <person name="Xia C."/>
            <person name="Wang M."/>
            <person name="Yin C."/>
            <person name="Cornejo O.E."/>
            <person name="Hulbert S.H."/>
            <person name="Chen X."/>
        </authorList>
    </citation>
    <scope>NUCLEOTIDE SEQUENCE [LARGE SCALE GENOMIC DNA]</scope>
    <source>
        <strain evidence="2">93-210</strain>
    </source>
</reference>
<proteinExistence type="predicted"/>
<evidence type="ECO:0000313" key="2">
    <source>
        <dbReference type="Proteomes" id="UP001060170"/>
    </source>
</evidence>
<dbReference type="EMBL" id="CM045869">
    <property type="protein sequence ID" value="KAI7955188.1"/>
    <property type="molecule type" value="Genomic_DNA"/>
</dbReference>
<sequence length="437" mass="48339">MSHTSINPHPSRSHNSNSANHAPPPLQRSPRNTHNPLTQNQPLFVPPHLQRDLREQRHLRDLLTPTPGAGSNLLPRSSNTGENLSMYNTHFEPAGNSYTNNLRTACPLDHPGPAPQGRYESMDLTYERRGQTNSSDDGDGEDHHEDAALAIEVNHTALQQLFNLSNTKLGLAQEILEMNQQDIMGALVYGILAIKPAPAAVAPVPEGALIAVDICNFLFSDYIKAHIAGLPIHIENQHLPVGYTHRPPSPHAQQLVLGLIREVLKHARLALRNYLLKNIVYTSFHKVNGPAPSLEVLYNVVNQGFFARTGVHIPPVNWSTLPLAGKFWFAYTILEAAVASGRLPKVMGPARHGLPPRVRISFYSVTNQFLLITATLSSHSWSDLVMQRDEALFGQGGYIYASVKHLAHLPTHEKIEHLGMQQKYKINPSLSSDPLLC</sequence>
<organism evidence="1 2">
    <name type="scientific">Puccinia striiformis f. sp. tritici</name>
    <dbReference type="NCBI Taxonomy" id="168172"/>
    <lineage>
        <taxon>Eukaryota</taxon>
        <taxon>Fungi</taxon>
        <taxon>Dikarya</taxon>
        <taxon>Basidiomycota</taxon>
        <taxon>Pucciniomycotina</taxon>
        <taxon>Pucciniomycetes</taxon>
        <taxon>Pucciniales</taxon>
        <taxon>Pucciniaceae</taxon>
        <taxon>Puccinia</taxon>
    </lineage>
</organism>
<gene>
    <name evidence="1" type="ORF">MJO28_005588</name>
</gene>
<feature type="non-terminal residue" evidence="1">
    <location>
        <position position="437"/>
    </location>
</feature>